<evidence type="ECO:0000313" key="1">
    <source>
        <dbReference type="EMBL" id="MFC6330999.1"/>
    </source>
</evidence>
<dbReference type="RefSeq" id="WP_379229755.1">
    <property type="nucleotide sequence ID" value="NZ_JBHSTE010000001.1"/>
</dbReference>
<dbReference type="EMBL" id="JBHSTE010000001">
    <property type="protein sequence ID" value="MFC6330999.1"/>
    <property type="molecule type" value="Genomic_DNA"/>
</dbReference>
<protein>
    <submittedName>
        <fullName evidence="1">Uncharacterized protein</fullName>
    </submittedName>
</protein>
<name>A0ABW1V0W0_9BACL</name>
<gene>
    <name evidence="1" type="ORF">ACFP56_00065</name>
</gene>
<accession>A0ABW1V0W0</accession>
<sequence length="109" mass="12859">MDKTDNFILKKAVITNKGICYQDMYYSCPIAIKENWFNYSLMTDETTYTIVIINIKENRVIAVTSPNTGKIHEVWQLNKRITSEDSEYFKQINILKESIKQKKTLELQE</sequence>
<proteinExistence type="predicted"/>
<reference evidence="2" key="1">
    <citation type="journal article" date="2019" name="Int. J. Syst. Evol. Microbiol.">
        <title>The Global Catalogue of Microorganisms (GCM) 10K type strain sequencing project: providing services to taxonomists for standard genome sequencing and annotation.</title>
        <authorList>
            <consortium name="The Broad Institute Genomics Platform"/>
            <consortium name="The Broad Institute Genome Sequencing Center for Infectious Disease"/>
            <person name="Wu L."/>
            <person name="Ma J."/>
        </authorList>
    </citation>
    <scope>NUCLEOTIDE SEQUENCE [LARGE SCALE GENOMIC DNA]</scope>
    <source>
        <strain evidence="2">PCU 280</strain>
    </source>
</reference>
<comment type="caution">
    <text evidence="1">The sequence shown here is derived from an EMBL/GenBank/DDBJ whole genome shotgun (WGS) entry which is preliminary data.</text>
</comment>
<keyword evidence="2" id="KW-1185">Reference proteome</keyword>
<evidence type="ECO:0000313" key="2">
    <source>
        <dbReference type="Proteomes" id="UP001596233"/>
    </source>
</evidence>
<organism evidence="1 2">
    <name type="scientific">Paenibacillus septentrionalis</name>
    <dbReference type="NCBI Taxonomy" id="429342"/>
    <lineage>
        <taxon>Bacteria</taxon>
        <taxon>Bacillati</taxon>
        <taxon>Bacillota</taxon>
        <taxon>Bacilli</taxon>
        <taxon>Bacillales</taxon>
        <taxon>Paenibacillaceae</taxon>
        <taxon>Paenibacillus</taxon>
    </lineage>
</organism>
<dbReference type="Proteomes" id="UP001596233">
    <property type="component" value="Unassembled WGS sequence"/>
</dbReference>